<dbReference type="PRINTS" id="PR00421">
    <property type="entry name" value="THIOREDOXIN"/>
</dbReference>
<dbReference type="Gene3D" id="3.40.30.10">
    <property type="entry name" value="Glutaredoxin"/>
    <property type="match status" value="4"/>
</dbReference>
<dbReference type="InterPro" id="IPR005788">
    <property type="entry name" value="PDI_thioredoxin-like_dom"/>
</dbReference>
<accession>A0A7R8X425</accession>
<dbReference type="EMBL" id="CAJPEV010000029">
    <property type="protein sequence ID" value="CAG0879088.1"/>
    <property type="molecule type" value="Genomic_DNA"/>
</dbReference>
<evidence type="ECO:0000256" key="10">
    <source>
        <dbReference type="ARBA" id="ARBA00023284"/>
    </source>
</evidence>
<evidence type="ECO:0000256" key="11">
    <source>
        <dbReference type="PIRSR" id="PIRSR605792-51"/>
    </source>
</evidence>
<evidence type="ECO:0000313" key="16">
    <source>
        <dbReference type="Proteomes" id="UP000677054"/>
    </source>
</evidence>
<evidence type="ECO:0000256" key="7">
    <source>
        <dbReference type="ARBA" id="ARBA00022824"/>
    </source>
</evidence>
<feature type="domain" description="Thioredoxin" evidence="14">
    <location>
        <begin position="73"/>
        <end position="226"/>
    </location>
</feature>
<dbReference type="InterPro" id="IPR017937">
    <property type="entry name" value="Thioredoxin_CS"/>
</dbReference>
<dbReference type="NCBIfam" id="TIGR01126">
    <property type="entry name" value="pdi_dom"/>
    <property type="match status" value="2"/>
</dbReference>
<dbReference type="Pfam" id="PF00085">
    <property type="entry name" value="Thioredoxin"/>
    <property type="match status" value="2"/>
</dbReference>
<name>A0A7R8X425_9CRUS</name>
<feature type="disulfide bond" description="Redox-active" evidence="11">
    <location>
        <begin position="125"/>
        <end position="128"/>
    </location>
</feature>
<dbReference type="FunFam" id="3.40.30.10:FF:000077">
    <property type="entry name" value="Protein disulfide-isomerase"/>
    <property type="match status" value="1"/>
</dbReference>
<dbReference type="PROSITE" id="PS51352">
    <property type="entry name" value="THIOREDOXIN_2"/>
    <property type="match status" value="2"/>
</dbReference>
<protein>
    <recommendedName>
        <fullName evidence="4 13">Protein disulfide-isomerase</fullName>
        <ecNumber evidence="4 13">5.3.4.1</ecNumber>
    </recommendedName>
</protein>
<keyword evidence="9 13" id="KW-0413">Isomerase</keyword>
<comment type="similarity">
    <text evidence="3 12">Belongs to the protein disulfide isomerase family.</text>
</comment>
<sequence length="569" mass="64662">MESGEQEINGLFSTPTEWSMVCGWQPRQATNMTSRPSNQWKVDNSHVFPASLPRAMASRYVAMPVWNIRPKFMMATFSVPIIFLVLFFQTVLCGEHDVVQLSDDNFEHKLKRVDNALVMFFAPWCGHCKKLKPEFEEAAKILKNDDPPVLLAKVDCTESGKDTCGKFDVSGYPTLKIFQEGVLSKEYEGPRDSKGIVRYMRQTVGPAAKSFNSIEEVEKFLSSQDAAIIGFFKDDSSDMAKQFKKLSDKKRTVWKFGVTNKDDVLDKYGYKDNVVLFHPKQLHSKFEESKYVFPKDGSMELEDFIRKFQHGLAGHRTPDTVTDFFDPDIPLIVAYYNVDYVKNLKGTNYWRNRVMKVAKDFLGKLRFAVANHNDFQNELNDFGITFTSGEKPVIGAKDGKGQKFIMDGEFSVEKLEKFAQDLLDGKLQPHVKSEDTPEPGPPGSVTVAVAKNFKEVVTDNGKDTLLEFYAPWCGHCKKLAPIYDELAEKMKDEDGIAIVKMDATSNDVPSTYQVTGYPTLYWAPKNKKDSPIRYSGGRELDDLIKYIAEHATDELKGWDRNGKKKKEEL</sequence>
<keyword evidence="16" id="KW-1185">Reference proteome</keyword>
<evidence type="ECO:0000256" key="6">
    <source>
        <dbReference type="ARBA" id="ARBA00022737"/>
    </source>
</evidence>
<dbReference type="CDD" id="cd02961">
    <property type="entry name" value="PDI_a_family"/>
    <property type="match status" value="1"/>
</dbReference>
<keyword evidence="8 11" id="KW-1015">Disulfide bond</keyword>
<evidence type="ECO:0000256" key="2">
    <source>
        <dbReference type="ARBA" id="ARBA00004319"/>
    </source>
</evidence>
<dbReference type="CDD" id="cd03073">
    <property type="entry name" value="PDI_b'_ERp72_ERp57"/>
    <property type="match status" value="1"/>
</dbReference>
<dbReference type="PANTHER" id="PTHR18929:SF132">
    <property type="entry name" value="PROTEIN DISULFIDE-ISOMERASE A3"/>
    <property type="match status" value="1"/>
</dbReference>
<dbReference type="AlphaFoldDB" id="A0A7R8X425"/>
<feature type="domain" description="Thioredoxin" evidence="14">
    <location>
        <begin position="422"/>
        <end position="552"/>
    </location>
</feature>
<evidence type="ECO:0000256" key="3">
    <source>
        <dbReference type="ARBA" id="ARBA00006347"/>
    </source>
</evidence>
<evidence type="ECO:0000259" key="14">
    <source>
        <dbReference type="PROSITE" id="PS51352"/>
    </source>
</evidence>
<evidence type="ECO:0000256" key="4">
    <source>
        <dbReference type="ARBA" id="ARBA00012723"/>
    </source>
</evidence>
<dbReference type="EC" id="5.3.4.1" evidence="4 13"/>
<keyword evidence="6" id="KW-0677">Repeat</keyword>
<dbReference type="PANTHER" id="PTHR18929">
    <property type="entry name" value="PROTEIN DISULFIDE ISOMERASE"/>
    <property type="match status" value="1"/>
</dbReference>
<dbReference type="OrthoDB" id="427280at2759"/>
<dbReference type="CDD" id="cd02995">
    <property type="entry name" value="PDI_a_PDI_a'_C"/>
    <property type="match status" value="1"/>
</dbReference>
<dbReference type="GO" id="GO:0003756">
    <property type="term" value="F:protein disulfide isomerase activity"/>
    <property type="evidence" value="ECO:0007669"/>
    <property type="project" value="UniProtKB-EC"/>
</dbReference>
<keyword evidence="10 11" id="KW-0676">Redox-active center</keyword>
<dbReference type="FunFam" id="3.40.30.10:FF:000045">
    <property type="entry name" value="Disulfide-isomerase A3"/>
    <property type="match status" value="1"/>
</dbReference>
<dbReference type="GO" id="GO:0006457">
    <property type="term" value="P:protein folding"/>
    <property type="evidence" value="ECO:0007669"/>
    <property type="project" value="TreeGrafter"/>
</dbReference>
<reference evidence="15" key="1">
    <citation type="submission" date="2020-11" db="EMBL/GenBank/DDBJ databases">
        <authorList>
            <person name="Tran Van P."/>
        </authorList>
    </citation>
    <scope>NUCLEOTIDE SEQUENCE</scope>
</reference>
<evidence type="ECO:0000256" key="1">
    <source>
        <dbReference type="ARBA" id="ARBA00001182"/>
    </source>
</evidence>
<organism evidence="15">
    <name type="scientific">Darwinula stevensoni</name>
    <dbReference type="NCBI Taxonomy" id="69355"/>
    <lineage>
        <taxon>Eukaryota</taxon>
        <taxon>Metazoa</taxon>
        <taxon>Ecdysozoa</taxon>
        <taxon>Arthropoda</taxon>
        <taxon>Crustacea</taxon>
        <taxon>Oligostraca</taxon>
        <taxon>Ostracoda</taxon>
        <taxon>Podocopa</taxon>
        <taxon>Podocopida</taxon>
        <taxon>Darwinulocopina</taxon>
        <taxon>Darwinuloidea</taxon>
        <taxon>Darwinulidae</taxon>
        <taxon>Darwinula</taxon>
    </lineage>
</organism>
<dbReference type="Pfam" id="PF13848">
    <property type="entry name" value="Thioredoxin_6"/>
    <property type="match status" value="1"/>
</dbReference>
<dbReference type="GO" id="GO:0005788">
    <property type="term" value="C:endoplasmic reticulum lumen"/>
    <property type="evidence" value="ECO:0007669"/>
    <property type="project" value="UniProtKB-SubCell"/>
</dbReference>
<dbReference type="InterPro" id="IPR036249">
    <property type="entry name" value="Thioredoxin-like_sf"/>
</dbReference>
<dbReference type="EMBL" id="LR899546">
    <property type="protein sequence ID" value="CAD7240401.1"/>
    <property type="molecule type" value="Genomic_DNA"/>
</dbReference>
<dbReference type="FunFam" id="3.40.30.10:FF:000303">
    <property type="entry name" value="Protein disulfide-isomerase"/>
    <property type="match status" value="1"/>
</dbReference>
<evidence type="ECO:0000256" key="5">
    <source>
        <dbReference type="ARBA" id="ARBA00022729"/>
    </source>
</evidence>
<evidence type="ECO:0000256" key="12">
    <source>
        <dbReference type="RuleBase" id="RU004208"/>
    </source>
</evidence>
<dbReference type="FunFam" id="3.40.30.10:FF:000017">
    <property type="entry name" value="Protein disulfide-isomerase A4"/>
    <property type="match status" value="1"/>
</dbReference>
<evidence type="ECO:0000256" key="9">
    <source>
        <dbReference type="ARBA" id="ARBA00023235"/>
    </source>
</evidence>
<gene>
    <name evidence="15" type="ORF">DSTB1V02_LOCUS425</name>
</gene>
<comment type="subcellular location">
    <subcellularLocation>
        <location evidence="2">Endoplasmic reticulum lumen</location>
    </subcellularLocation>
</comment>
<keyword evidence="7" id="KW-0256">Endoplasmic reticulum</keyword>
<dbReference type="Proteomes" id="UP000677054">
    <property type="component" value="Unassembled WGS sequence"/>
</dbReference>
<dbReference type="SUPFAM" id="SSF52833">
    <property type="entry name" value="Thioredoxin-like"/>
    <property type="match status" value="4"/>
</dbReference>
<feature type="disulfide bond" description="Redox-active" evidence="11">
    <location>
        <begin position="473"/>
        <end position="476"/>
    </location>
</feature>
<dbReference type="GO" id="GO:0034976">
    <property type="term" value="P:response to endoplasmic reticulum stress"/>
    <property type="evidence" value="ECO:0007669"/>
    <property type="project" value="TreeGrafter"/>
</dbReference>
<dbReference type="InterPro" id="IPR013766">
    <property type="entry name" value="Thioredoxin_domain"/>
</dbReference>
<evidence type="ECO:0000256" key="8">
    <source>
        <dbReference type="ARBA" id="ARBA00023157"/>
    </source>
</evidence>
<evidence type="ECO:0000313" key="15">
    <source>
        <dbReference type="EMBL" id="CAD7240401.1"/>
    </source>
</evidence>
<proteinExistence type="inferred from homology"/>
<evidence type="ECO:0000256" key="13">
    <source>
        <dbReference type="RuleBase" id="RU361130"/>
    </source>
</evidence>
<dbReference type="NCBIfam" id="TIGR01130">
    <property type="entry name" value="ER_PDI_fam"/>
    <property type="match status" value="1"/>
</dbReference>
<comment type="catalytic activity">
    <reaction evidence="1 13">
        <text>Catalyzes the rearrangement of -S-S- bonds in proteins.</text>
        <dbReference type="EC" id="5.3.4.1"/>
    </reaction>
</comment>
<dbReference type="InterPro" id="IPR005792">
    <property type="entry name" value="Prot_disulphide_isomerase"/>
</dbReference>
<dbReference type="PROSITE" id="PS00194">
    <property type="entry name" value="THIOREDOXIN_1"/>
    <property type="match status" value="2"/>
</dbReference>
<keyword evidence="5" id="KW-0732">Signal</keyword>